<dbReference type="PANTHER" id="PTHR47268">
    <property type="entry name" value="ACYLPHOSPHATASE"/>
    <property type="match status" value="1"/>
</dbReference>
<dbReference type="EC" id="3.6.1.7" evidence="2 5"/>
<dbReference type="SUPFAM" id="SSF54975">
    <property type="entry name" value="Acylphosphatase/BLUF domain-like"/>
    <property type="match status" value="1"/>
</dbReference>
<dbReference type="PANTHER" id="PTHR47268:SF4">
    <property type="entry name" value="ACYLPHOSPHATASE"/>
    <property type="match status" value="1"/>
</dbReference>
<evidence type="ECO:0000256" key="2">
    <source>
        <dbReference type="ARBA" id="ARBA00012150"/>
    </source>
</evidence>
<protein>
    <recommendedName>
        <fullName evidence="3 5">acylphosphatase</fullName>
        <ecNumber evidence="2 5">3.6.1.7</ecNumber>
    </recommendedName>
</protein>
<dbReference type="EMBL" id="LT906446">
    <property type="protein sequence ID" value="SNU97331.1"/>
    <property type="molecule type" value="Genomic_DNA"/>
</dbReference>
<dbReference type="InterPro" id="IPR036046">
    <property type="entry name" value="Acylphosphatase-like_dom_sf"/>
</dbReference>
<dbReference type="InterPro" id="IPR017968">
    <property type="entry name" value="Acylphosphatase_CS"/>
</dbReference>
<dbReference type="InterPro" id="IPR020456">
    <property type="entry name" value="Acylphosphatase"/>
</dbReference>
<dbReference type="eggNOG" id="COG1254">
    <property type="taxonomic scope" value="Bacteria"/>
</dbReference>
<dbReference type="RefSeq" id="WP_027889624.1">
    <property type="nucleotide sequence ID" value="NZ_LT906446.1"/>
</dbReference>
<dbReference type="GeneID" id="78506761"/>
<keyword evidence="5 8" id="KW-0378">Hydrolase</keyword>
<dbReference type="Gene3D" id="3.30.70.100">
    <property type="match status" value="1"/>
</dbReference>
<keyword evidence="9" id="KW-1185">Reference proteome</keyword>
<comment type="similarity">
    <text evidence="1 6">Belongs to the acylphosphatase family.</text>
</comment>
<dbReference type="GO" id="GO:0003998">
    <property type="term" value="F:acylphosphatase activity"/>
    <property type="evidence" value="ECO:0007669"/>
    <property type="project" value="UniProtKB-EC"/>
</dbReference>
<feature type="active site" evidence="5">
    <location>
        <position position="21"/>
    </location>
</feature>
<comment type="catalytic activity">
    <reaction evidence="4 5">
        <text>an acyl phosphate + H2O = a carboxylate + phosphate + H(+)</text>
        <dbReference type="Rhea" id="RHEA:14965"/>
        <dbReference type="ChEBI" id="CHEBI:15377"/>
        <dbReference type="ChEBI" id="CHEBI:15378"/>
        <dbReference type="ChEBI" id="CHEBI:29067"/>
        <dbReference type="ChEBI" id="CHEBI:43474"/>
        <dbReference type="ChEBI" id="CHEBI:59918"/>
        <dbReference type="EC" id="3.6.1.7"/>
    </reaction>
</comment>
<evidence type="ECO:0000256" key="4">
    <source>
        <dbReference type="ARBA" id="ARBA00047645"/>
    </source>
</evidence>
<sequence length="93" mass="10475">MTDVKRYKAILTGRVQGVGLRFFTMENASKLGLTGWVKNMADGTVHLEVQGEDSVITEFVNIIKKGNFIINVETFDAEEIPVIEEEKAFIIRN</sequence>
<evidence type="ECO:0000256" key="1">
    <source>
        <dbReference type="ARBA" id="ARBA00005614"/>
    </source>
</evidence>
<proteinExistence type="inferred from homology"/>
<evidence type="ECO:0000256" key="6">
    <source>
        <dbReference type="RuleBase" id="RU004168"/>
    </source>
</evidence>
<dbReference type="Pfam" id="PF00708">
    <property type="entry name" value="Acylphosphatase"/>
    <property type="match status" value="1"/>
</dbReference>
<evidence type="ECO:0000313" key="9">
    <source>
        <dbReference type="Proteomes" id="UP000215383"/>
    </source>
</evidence>
<dbReference type="PRINTS" id="PR00112">
    <property type="entry name" value="ACYLPHPHTASE"/>
</dbReference>
<name>A0A239THP9_9FIRM</name>
<reference evidence="8 9" key="1">
    <citation type="submission" date="2017-06" db="EMBL/GenBank/DDBJ databases">
        <authorList>
            <consortium name="Pathogen Informatics"/>
        </authorList>
    </citation>
    <scope>NUCLEOTIDE SEQUENCE [LARGE SCALE GENOMIC DNA]</scope>
    <source>
        <strain evidence="8 9">NCTC10570</strain>
    </source>
</reference>
<organism evidence="8 9">
    <name type="scientific">Megamonas hypermegale</name>
    <dbReference type="NCBI Taxonomy" id="158847"/>
    <lineage>
        <taxon>Bacteria</taxon>
        <taxon>Bacillati</taxon>
        <taxon>Bacillota</taxon>
        <taxon>Negativicutes</taxon>
        <taxon>Selenomonadales</taxon>
        <taxon>Selenomonadaceae</taxon>
        <taxon>Megamonas</taxon>
    </lineage>
</organism>
<accession>A0A239THP9</accession>
<gene>
    <name evidence="8" type="primary">acyP</name>
    <name evidence="8" type="ORF">SAMEA4364220_00736</name>
</gene>
<dbReference type="InterPro" id="IPR001792">
    <property type="entry name" value="Acylphosphatase-like_dom"/>
</dbReference>
<dbReference type="Proteomes" id="UP000215383">
    <property type="component" value="Chromosome 1"/>
</dbReference>
<evidence type="ECO:0000256" key="3">
    <source>
        <dbReference type="ARBA" id="ARBA00015991"/>
    </source>
</evidence>
<feature type="active site" evidence="5">
    <location>
        <position position="39"/>
    </location>
</feature>
<dbReference type="PROSITE" id="PS00151">
    <property type="entry name" value="ACYLPHOSPHATASE_2"/>
    <property type="match status" value="1"/>
</dbReference>
<evidence type="ECO:0000259" key="7">
    <source>
        <dbReference type="PROSITE" id="PS51160"/>
    </source>
</evidence>
<dbReference type="AlphaFoldDB" id="A0A239THP9"/>
<feature type="domain" description="Acylphosphatase-like" evidence="7">
    <location>
        <begin position="6"/>
        <end position="93"/>
    </location>
</feature>
<dbReference type="PROSITE" id="PS51160">
    <property type="entry name" value="ACYLPHOSPHATASE_3"/>
    <property type="match status" value="1"/>
</dbReference>
<evidence type="ECO:0000256" key="5">
    <source>
        <dbReference type="PROSITE-ProRule" id="PRU00520"/>
    </source>
</evidence>
<evidence type="ECO:0000313" key="8">
    <source>
        <dbReference type="EMBL" id="SNU97331.1"/>
    </source>
</evidence>